<accession>A0A1X0NBQ7</accession>
<organism evidence="7 8">
    <name type="scientific">Pseudomonas floridensis</name>
    <dbReference type="NCBI Taxonomy" id="1958950"/>
    <lineage>
        <taxon>Bacteria</taxon>
        <taxon>Pseudomonadati</taxon>
        <taxon>Pseudomonadota</taxon>
        <taxon>Gammaproteobacteria</taxon>
        <taxon>Pseudomonadales</taxon>
        <taxon>Pseudomonadaceae</taxon>
        <taxon>Pseudomonas</taxon>
    </lineage>
</organism>
<sequence>MNRFKPGLWPTLIVLLLLPVLASLGFWQLDRGEQKRMMLDLYAERRSAEPVAIGAVLYVEDAAWRRVHVRGRFDAEHSVLMDNSIREGHVGVELLQPFVDHASGLWLLINRGWLPWQDRRTTPVFTTPDRVLELDAWVYLPTRAAFQLQADTPQGSWPRLVTAVAADQLWNELGREGYPDELRLEPGPAAYRVDWPVVAISPEKHTAYAVQWFALSTALLGLYLYRGWFLGRASQEDAHGNRHEPRRPV</sequence>
<evidence type="ECO:0000256" key="2">
    <source>
        <dbReference type="ARBA" id="ARBA00007165"/>
    </source>
</evidence>
<keyword evidence="5" id="KW-0472">Membrane</keyword>
<evidence type="ECO:0000256" key="3">
    <source>
        <dbReference type="ARBA" id="ARBA00022692"/>
    </source>
</evidence>
<protein>
    <recommendedName>
        <fullName evidence="6">SURF1-like protein</fullName>
    </recommendedName>
</protein>
<evidence type="ECO:0000256" key="4">
    <source>
        <dbReference type="ARBA" id="ARBA00022989"/>
    </source>
</evidence>
<dbReference type="EMBL" id="MUIO01000007">
    <property type="protein sequence ID" value="ORC61736.1"/>
    <property type="molecule type" value="Genomic_DNA"/>
</dbReference>
<dbReference type="PROSITE" id="PS50895">
    <property type="entry name" value="SURF1"/>
    <property type="match status" value="1"/>
</dbReference>
<keyword evidence="8" id="KW-1185">Reference proteome</keyword>
<name>A0A1X0NBQ7_9PSED</name>
<evidence type="ECO:0000256" key="6">
    <source>
        <dbReference type="RuleBase" id="RU363076"/>
    </source>
</evidence>
<evidence type="ECO:0000313" key="7">
    <source>
        <dbReference type="EMBL" id="ORC61736.1"/>
    </source>
</evidence>
<dbReference type="OrthoDB" id="9789940at2"/>
<keyword evidence="3" id="KW-0812">Transmembrane</keyword>
<dbReference type="Pfam" id="PF02104">
    <property type="entry name" value="SURF1"/>
    <property type="match status" value="1"/>
</dbReference>
<keyword evidence="4" id="KW-1133">Transmembrane helix</keyword>
<dbReference type="CDD" id="cd06662">
    <property type="entry name" value="SURF1"/>
    <property type="match status" value="1"/>
</dbReference>
<evidence type="ECO:0000256" key="1">
    <source>
        <dbReference type="ARBA" id="ARBA00004370"/>
    </source>
</evidence>
<evidence type="ECO:0000313" key="8">
    <source>
        <dbReference type="Proteomes" id="UP000192815"/>
    </source>
</evidence>
<dbReference type="InterPro" id="IPR002994">
    <property type="entry name" value="Surf1/Shy1"/>
</dbReference>
<dbReference type="InterPro" id="IPR045214">
    <property type="entry name" value="Surf1/Surf4"/>
</dbReference>
<dbReference type="RefSeq" id="WP_083181104.1">
    <property type="nucleotide sequence ID" value="NZ_CBCRZR010000017.1"/>
</dbReference>
<dbReference type="PANTHER" id="PTHR23427">
    <property type="entry name" value="SURFEIT LOCUS PROTEIN"/>
    <property type="match status" value="1"/>
</dbReference>
<dbReference type="PANTHER" id="PTHR23427:SF2">
    <property type="entry name" value="SURFEIT LOCUS PROTEIN 1"/>
    <property type="match status" value="1"/>
</dbReference>
<dbReference type="STRING" id="1958950.BZK31_02175"/>
<gene>
    <name evidence="7" type="ORF">BZK31_02175</name>
</gene>
<comment type="subcellular location">
    <subcellularLocation>
        <location evidence="6">Cell membrane</location>
        <topology evidence="6">Multi-pass membrane protein</topology>
    </subcellularLocation>
    <subcellularLocation>
        <location evidence="1">Membrane</location>
    </subcellularLocation>
</comment>
<proteinExistence type="inferred from homology"/>
<dbReference type="Proteomes" id="UP000192815">
    <property type="component" value="Unassembled WGS sequence"/>
</dbReference>
<evidence type="ECO:0000256" key="5">
    <source>
        <dbReference type="ARBA" id="ARBA00023136"/>
    </source>
</evidence>
<comment type="caution">
    <text evidence="7">The sequence shown here is derived from an EMBL/GenBank/DDBJ whole genome shotgun (WGS) entry which is preliminary data.</text>
</comment>
<dbReference type="GO" id="GO:0005886">
    <property type="term" value="C:plasma membrane"/>
    <property type="evidence" value="ECO:0007669"/>
    <property type="project" value="UniProtKB-SubCell"/>
</dbReference>
<comment type="similarity">
    <text evidence="2 6">Belongs to the SURF1 family.</text>
</comment>
<reference evidence="8" key="1">
    <citation type="submission" date="2017-02" db="EMBL/GenBank/DDBJ databases">
        <title>Pseudomonas floridae sp. nov., a novel pathogenic bacterial species isolated from tomato.</title>
        <authorList>
            <person name="Timilsina S."/>
            <person name="Vallad G.E."/>
            <person name="Jones J.B."/>
        </authorList>
    </citation>
    <scope>NUCLEOTIDE SEQUENCE [LARGE SCALE GENOMIC DNA]</scope>
    <source>
        <strain evidence="8">GEV388</strain>
    </source>
</reference>
<dbReference type="AlphaFoldDB" id="A0A1X0NBQ7"/>
<keyword evidence="6" id="KW-1003">Cell membrane</keyword>